<keyword evidence="3" id="KW-1185">Reference proteome</keyword>
<feature type="region of interest" description="Disordered" evidence="1">
    <location>
        <begin position="199"/>
        <end position="252"/>
    </location>
</feature>
<feature type="region of interest" description="Disordered" evidence="1">
    <location>
        <begin position="1"/>
        <end position="23"/>
    </location>
</feature>
<evidence type="ECO:0000313" key="3">
    <source>
        <dbReference type="Proteomes" id="UP000198727"/>
    </source>
</evidence>
<feature type="compositionally biased region" description="Low complexity" evidence="1">
    <location>
        <begin position="98"/>
        <end position="107"/>
    </location>
</feature>
<evidence type="ECO:0000256" key="1">
    <source>
        <dbReference type="SAM" id="MobiDB-lite"/>
    </source>
</evidence>
<feature type="region of interest" description="Disordered" evidence="1">
    <location>
        <begin position="80"/>
        <end position="109"/>
    </location>
</feature>
<reference evidence="3" key="1">
    <citation type="submission" date="2016-10" db="EMBL/GenBank/DDBJ databases">
        <authorList>
            <person name="Varghese N."/>
            <person name="Submissions S."/>
        </authorList>
    </citation>
    <scope>NUCLEOTIDE SEQUENCE [LARGE SCALE GENOMIC DNA]</scope>
    <source>
        <strain evidence="3">CGMCC 4.5579</strain>
    </source>
</reference>
<protein>
    <submittedName>
        <fullName evidence="2">Uncharacterized protein</fullName>
    </submittedName>
</protein>
<gene>
    <name evidence="2" type="ORF">SAMN05421810_102226</name>
</gene>
<dbReference type="Proteomes" id="UP000198727">
    <property type="component" value="Unassembled WGS sequence"/>
</dbReference>
<evidence type="ECO:0000313" key="2">
    <source>
        <dbReference type="EMBL" id="SFP31365.1"/>
    </source>
</evidence>
<accession>A0A1I5PBC9</accession>
<sequence>MPRLGLADPVGSGESLDPSAPEGDNVVIVADIAHERAGGVNVGAARKPDVLPFRYRHRGAAADGDGGGVRCDEVAGRSCRERASGTGSGPVVVAPARGRSAGPSNAGAGSGEGAVGAAVSAVATVGWRGATRGCSGYRAARWHGARLGRGVDGASLIARCGKARWRPLPREAERAGHGRRDRVRCRSTGARLTRFPVTGRSAARMGDGRGIGGRSPRGVPVGTGGSATRDRAAPAGEGHQDGTATHQAESDQ</sequence>
<organism evidence="2 3">
    <name type="scientific">Amycolatopsis arida</name>
    <dbReference type="NCBI Taxonomy" id="587909"/>
    <lineage>
        <taxon>Bacteria</taxon>
        <taxon>Bacillati</taxon>
        <taxon>Actinomycetota</taxon>
        <taxon>Actinomycetes</taxon>
        <taxon>Pseudonocardiales</taxon>
        <taxon>Pseudonocardiaceae</taxon>
        <taxon>Amycolatopsis</taxon>
    </lineage>
</organism>
<dbReference type="AlphaFoldDB" id="A0A1I5PBC9"/>
<proteinExistence type="predicted"/>
<dbReference type="EMBL" id="FOWW01000002">
    <property type="protein sequence ID" value="SFP31365.1"/>
    <property type="molecule type" value="Genomic_DNA"/>
</dbReference>
<dbReference type="STRING" id="587909.SAMN05421810_102226"/>
<feature type="compositionally biased region" description="Polar residues" evidence="1">
    <location>
        <begin position="242"/>
        <end position="252"/>
    </location>
</feature>
<feature type="compositionally biased region" description="Gly residues" evidence="1">
    <location>
        <begin position="208"/>
        <end position="225"/>
    </location>
</feature>
<name>A0A1I5PBC9_9PSEU</name>